<gene>
    <name evidence="5" type="ORF">CVLEPA_LOCUS7985</name>
</gene>
<dbReference type="InterPro" id="IPR037047">
    <property type="entry name" value="PITH_dom_sf"/>
</dbReference>
<keyword evidence="2" id="KW-0676">Redox-active center</keyword>
<dbReference type="PANTHER" id="PTHR46115">
    <property type="entry name" value="THIOREDOXIN-LIKE PROTEIN 1"/>
    <property type="match status" value="1"/>
</dbReference>
<protein>
    <recommendedName>
        <fullName evidence="7">Thioredoxin-like protein 1</fullName>
    </recommendedName>
</protein>
<dbReference type="InterPro" id="IPR008979">
    <property type="entry name" value="Galactose-bd-like_sf"/>
</dbReference>
<dbReference type="InterPro" id="IPR036249">
    <property type="entry name" value="Thioredoxin-like_sf"/>
</dbReference>
<accession>A0ABP0FEC0</accession>
<dbReference type="PROSITE" id="PS00194">
    <property type="entry name" value="THIOREDOXIN_1"/>
    <property type="match status" value="1"/>
</dbReference>
<feature type="domain" description="Thioredoxin" evidence="3">
    <location>
        <begin position="1"/>
        <end position="108"/>
    </location>
</feature>
<dbReference type="SUPFAM" id="SSF52833">
    <property type="entry name" value="Thioredoxin-like"/>
    <property type="match status" value="1"/>
</dbReference>
<dbReference type="PRINTS" id="PR00421">
    <property type="entry name" value="THIOREDOXIN"/>
</dbReference>
<evidence type="ECO:0000256" key="2">
    <source>
        <dbReference type="ARBA" id="ARBA00023284"/>
    </source>
</evidence>
<dbReference type="Gene3D" id="2.60.120.470">
    <property type="entry name" value="PITH domain"/>
    <property type="match status" value="1"/>
</dbReference>
<organism evidence="5 6">
    <name type="scientific">Clavelina lepadiformis</name>
    <name type="common">Light-bulb sea squirt</name>
    <name type="synonym">Ascidia lepadiformis</name>
    <dbReference type="NCBI Taxonomy" id="159417"/>
    <lineage>
        <taxon>Eukaryota</taxon>
        <taxon>Metazoa</taxon>
        <taxon>Chordata</taxon>
        <taxon>Tunicata</taxon>
        <taxon>Ascidiacea</taxon>
        <taxon>Aplousobranchia</taxon>
        <taxon>Clavelinidae</taxon>
        <taxon>Clavelina</taxon>
    </lineage>
</organism>
<evidence type="ECO:0000259" key="4">
    <source>
        <dbReference type="PROSITE" id="PS51532"/>
    </source>
</evidence>
<dbReference type="InterPro" id="IPR010400">
    <property type="entry name" value="PITH_dom"/>
</dbReference>
<evidence type="ECO:0000256" key="1">
    <source>
        <dbReference type="ARBA" id="ARBA00023157"/>
    </source>
</evidence>
<dbReference type="Pfam" id="PF00085">
    <property type="entry name" value="Thioredoxin"/>
    <property type="match status" value="1"/>
</dbReference>
<comment type="caution">
    <text evidence="5">The sequence shown here is derived from an EMBL/GenBank/DDBJ whole genome shotgun (WGS) entry which is preliminary data.</text>
</comment>
<feature type="domain" description="PITH" evidence="4">
    <location>
        <begin position="118"/>
        <end position="287"/>
    </location>
</feature>
<dbReference type="EMBL" id="CAWYQH010000046">
    <property type="protein sequence ID" value="CAK8678025.1"/>
    <property type="molecule type" value="Genomic_DNA"/>
</dbReference>
<reference evidence="5 6" key="1">
    <citation type="submission" date="2024-02" db="EMBL/GenBank/DDBJ databases">
        <authorList>
            <person name="Daric V."/>
            <person name="Darras S."/>
        </authorList>
    </citation>
    <scope>NUCLEOTIDE SEQUENCE [LARGE SCALE GENOMIC DNA]</scope>
</reference>
<dbReference type="Proteomes" id="UP001642483">
    <property type="component" value="Unassembled WGS sequence"/>
</dbReference>
<dbReference type="CDD" id="cd02947">
    <property type="entry name" value="TRX_family"/>
    <property type="match status" value="1"/>
</dbReference>
<dbReference type="Gene3D" id="3.40.30.10">
    <property type="entry name" value="Glutaredoxin"/>
    <property type="match status" value="1"/>
</dbReference>
<dbReference type="InterPro" id="IPR013766">
    <property type="entry name" value="Thioredoxin_domain"/>
</dbReference>
<evidence type="ECO:0008006" key="7">
    <source>
        <dbReference type="Google" id="ProtNLM"/>
    </source>
</evidence>
<dbReference type="SUPFAM" id="SSF49785">
    <property type="entry name" value="Galactose-binding domain-like"/>
    <property type="match status" value="1"/>
</dbReference>
<dbReference type="Pfam" id="PF06201">
    <property type="entry name" value="PITH"/>
    <property type="match status" value="1"/>
</dbReference>
<dbReference type="PROSITE" id="PS51352">
    <property type="entry name" value="THIOREDOXIN_2"/>
    <property type="match status" value="1"/>
</dbReference>
<dbReference type="PROSITE" id="PS51532">
    <property type="entry name" value="PITH"/>
    <property type="match status" value="1"/>
</dbReference>
<sequence length="291" mass="32549">MDKVYDVESDEDFQVKITTAGNKLVLIDFHATWCGPCKKIAPKFKQLSNQYPDVFFLKVDVDQCQNTAQAYSVSAMPTFVFVHRGNVKAKIRGADSNTLEQKLADLSQSIASSEPQDTGPSPVPGMVDLEPYIVEKNCLNESEDHPFKWVFEDNKDLYLESDCDPELLISLNFNQVIKLHSLKCQGPSNGHAPKTIKLFINQPSAMDFDSARDAVPLQELNLSSEDASEGNIISLKYVKLQTVNNITLFFPDNQGDEETTCIERLILYGKTVSRTNMGDFKRVSGKKGESH</sequence>
<name>A0ABP0FEC0_CLALP</name>
<keyword evidence="6" id="KW-1185">Reference proteome</keyword>
<evidence type="ECO:0000313" key="6">
    <source>
        <dbReference type="Proteomes" id="UP001642483"/>
    </source>
</evidence>
<keyword evidence="1" id="KW-1015">Disulfide bond</keyword>
<evidence type="ECO:0000259" key="3">
    <source>
        <dbReference type="PROSITE" id="PS51352"/>
    </source>
</evidence>
<dbReference type="InterPro" id="IPR017937">
    <property type="entry name" value="Thioredoxin_CS"/>
</dbReference>
<proteinExistence type="predicted"/>
<evidence type="ECO:0000313" key="5">
    <source>
        <dbReference type="EMBL" id="CAK8678025.1"/>
    </source>
</evidence>